<comment type="caution">
    <text evidence="5">The sequence shown here is derived from an EMBL/GenBank/DDBJ whole genome shotgun (WGS) entry which is preliminary data.</text>
</comment>
<comment type="similarity">
    <text evidence="1">Belongs to the bacterial ribosomal protein bS21 family.</text>
</comment>
<keyword evidence="3" id="KW-0687">Ribonucleoprotein</keyword>
<feature type="chain" id="PRO_5015118195" evidence="4">
    <location>
        <begin position="21"/>
        <end position="415"/>
    </location>
</feature>
<dbReference type="Pfam" id="PF01165">
    <property type="entry name" value="Ribosomal_S21"/>
    <property type="match status" value="1"/>
</dbReference>
<keyword evidence="6" id="KW-1185">Reference proteome</keyword>
<evidence type="ECO:0000256" key="2">
    <source>
        <dbReference type="ARBA" id="ARBA00022980"/>
    </source>
</evidence>
<dbReference type="InterPro" id="IPR001911">
    <property type="entry name" value="Ribosomal_bS21"/>
</dbReference>
<evidence type="ECO:0000313" key="5">
    <source>
        <dbReference type="EMBL" id="PSC76935.1"/>
    </source>
</evidence>
<dbReference type="OrthoDB" id="2501249at2759"/>
<keyword evidence="2" id="KW-0689">Ribosomal protein</keyword>
<keyword evidence="5" id="KW-0648">Protein biosynthesis</keyword>
<dbReference type="GO" id="GO:1990904">
    <property type="term" value="C:ribonucleoprotein complex"/>
    <property type="evidence" value="ECO:0007669"/>
    <property type="project" value="UniProtKB-KW"/>
</dbReference>
<gene>
    <name evidence="5" type="primary">g549</name>
    <name evidence="5" type="ORF">C2E20_0549</name>
</gene>
<sequence length="415" mass="43235">MMKAAAVLLALVCCAQCASASRLFLKREEFRGEQARRGLLSAVGLGGYGAYGQSVGGYGAYGQTIGSYGAYGGARRLSSVDSTQTRELQWAGSYGAYGQSTGGYGAYGQSTGGYGAYGLRRLSSVILSSTRALLWGGYGAYGQSTGGYGAYGQSTGGYGAYGMRRLSGWSASGPSRDLLWGGYGAYGQTTGGYGAYGQTIGSYGAAGGTVVVVRANSGGWLSSNGGGARPRAAAAAPRCHTTSAPRQRPACGPPCHLCDRRRCCTPPATHGIGSALACANRAGANRKPRLSPGLAARLGEACTSSSASSSLAAPPRTQGAALAQPARAALQQQQARAVTNGIAVDVPNGNVDRAWRVLTRKVREEAVLSKAQGRQFYEKPSEQRKKAASLAERRFKRAEFQEMLGWIMRRRSRGF</sequence>
<evidence type="ECO:0000256" key="3">
    <source>
        <dbReference type="ARBA" id="ARBA00023274"/>
    </source>
</evidence>
<keyword evidence="5" id="KW-0396">Initiation factor</keyword>
<proteinExistence type="inferred from homology"/>
<accession>A0A2P6VS76</accession>
<feature type="signal peptide" evidence="4">
    <location>
        <begin position="1"/>
        <end position="20"/>
    </location>
</feature>
<protein>
    <submittedName>
        <fullName evidence="5">Translation initiation factor IF-2</fullName>
    </submittedName>
</protein>
<dbReference type="EMBL" id="LHPF02000001">
    <property type="protein sequence ID" value="PSC76935.1"/>
    <property type="molecule type" value="Genomic_DNA"/>
</dbReference>
<dbReference type="GO" id="GO:0003743">
    <property type="term" value="F:translation initiation factor activity"/>
    <property type="evidence" value="ECO:0007669"/>
    <property type="project" value="UniProtKB-KW"/>
</dbReference>
<organism evidence="5 6">
    <name type="scientific">Micractinium conductrix</name>
    <dbReference type="NCBI Taxonomy" id="554055"/>
    <lineage>
        <taxon>Eukaryota</taxon>
        <taxon>Viridiplantae</taxon>
        <taxon>Chlorophyta</taxon>
        <taxon>core chlorophytes</taxon>
        <taxon>Trebouxiophyceae</taxon>
        <taxon>Chlorellales</taxon>
        <taxon>Chlorellaceae</taxon>
        <taxon>Chlorella clade</taxon>
        <taxon>Micractinium</taxon>
    </lineage>
</organism>
<keyword evidence="4" id="KW-0732">Signal</keyword>
<name>A0A2P6VS76_9CHLO</name>
<dbReference type="AlphaFoldDB" id="A0A2P6VS76"/>
<dbReference type="Gene3D" id="1.20.5.1150">
    <property type="entry name" value="Ribosomal protein S8"/>
    <property type="match status" value="1"/>
</dbReference>
<evidence type="ECO:0000256" key="1">
    <source>
        <dbReference type="ARBA" id="ARBA00006640"/>
    </source>
</evidence>
<dbReference type="GO" id="GO:0005840">
    <property type="term" value="C:ribosome"/>
    <property type="evidence" value="ECO:0007669"/>
    <property type="project" value="UniProtKB-KW"/>
</dbReference>
<reference evidence="5 6" key="1">
    <citation type="journal article" date="2018" name="Plant J.">
        <title>Genome sequences of Chlorella sorokiniana UTEX 1602 and Micractinium conductrix SAG 241.80: implications to maltose excretion by a green alga.</title>
        <authorList>
            <person name="Arriola M.B."/>
            <person name="Velmurugan N."/>
            <person name="Zhang Y."/>
            <person name="Plunkett M.H."/>
            <person name="Hondzo H."/>
            <person name="Barney B.M."/>
        </authorList>
    </citation>
    <scope>NUCLEOTIDE SEQUENCE [LARGE SCALE GENOMIC DNA]</scope>
    <source>
        <strain evidence="5 6">SAG 241.80</strain>
    </source>
</reference>
<dbReference type="InterPro" id="IPR038380">
    <property type="entry name" value="Ribosomal_bS21_sf"/>
</dbReference>
<evidence type="ECO:0000256" key="4">
    <source>
        <dbReference type="SAM" id="SignalP"/>
    </source>
</evidence>
<dbReference type="Proteomes" id="UP000239649">
    <property type="component" value="Unassembled WGS sequence"/>
</dbReference>
<dbReference type="GO" id="GO:0003735">
    <property type="term" value="F:structural constituent of ribosome"/>
    <property type="evidence" value="ECO:0007669"/>
    <property type="project" value="InterPro"/>
</dbReference>
<dbReference type="NCBIfam" id="TIGR00030">
    <property type="entry name" value="S21p"/>
    <property type="match status" value="1"/>
</dbReference>
<evidence type="ECO:0000313" key="6">
    <source>
        <dbReference type="Proteomes" id="UP000239649"/>
    </source>
</evidence>